<dbReference type="Gene3D" id="3.40.50.880">
    <property type="match status" value="1"/>
</dbReference>
<dbReference type="Pfam" id="PF00117">
    <property type="entry name" value="GATase"/>
    <property type="match status" value="1"/>
</dbReference>
<gene>
    <name evidence="2" type="ORF">HELGO_WM87488</name>
</gene>
<dbReference type="CDD" id="cd01741">
    <property type="entry name" value="GATase1_1"/>
    <property type="match status" value="1"/>
</dbReference>
<dbReference type="PANTHER" id="PTHR42695">
    <property type="entry name" value="GLUTAMINE AMIDOTRANSFERASE YLR126C-RELATED"/>
    <property type="match status" value="1"/>
</dbReference>
<sequence length="200" mass="22133">NFPQSVQDCDGWMMTGSKHGVYENLPWMLTLQALVRDIHTAGLPMAGICFGHQLIAEALGGKVEKSSKGWGVGLHDYSLTPQAPDWMQTKSGGFTLNAMHQDQISRLPEGTRVVASSAFCEYAALLYGDSIITFQGHPEFSTDYETDLLELRQLTGIPEERATLALQRLNQEGASEDGAVVSKWVVDFFHQHSPSGYEKW</sequence>
<protein>
    <submittedName>
        <fullName evidence="2">Glutamine amidotransferase</fullName>
    </submittedName>
</protein>
<dbReference type="InterPro" id="IPR044992">
    <property type="entry name" value="ChyE-like"/>
</dbReference>
<feature type="non-terminal residue" evidence="2">
    <location>
        <position position="1"/>
    </location>
</feature>
<proteinExistence type="predicted"/>
<evidence type="ECO:0000313" key="2">
    <source>
        <dbReference type="EMBL" id="CAA6809343.1"/>
    </source>
</evidence>
<dbReference type="GO" id="GO:0016740">
    <property type="term" value="F:transferase activity"/>
    <property type="evidence" value="ECO:0007669"/>
    <property type="project" value="UniProtKB-KW"/>
</dbReference>
<name>A0A6S6T2H6_9GAMM</name>
<dbReference type="AlphaFoldDB" id="A0A6S6T2H6"/>
<dbReference type="InterPro" id="IPR017926">
    <property type="entry name" value="GATASE"/>
</dbReference>
<reference evidence="2" key="1">
    <citation type="submission" date="2020-01" db="EMBL/GenBank/DDBJ databases">
        <authorList>
            <person name="Meier V. D."/>
            <person name="Meier V D."/>
        </authorList>
    </citation>
    <scope>NUCLEOTIDE SEQUENCE</scope>
    <source>
        <strain evidence="2">HLG_WM_MAG_08</strain>
    </source>
</reference>
<organism evidence="2">
    <name type="scientific">uncultured Thiotrichaceae bacterium</name>
    <dbReference type="NCBI Taxonomy" id="298394"/>
    <lineage>
        <taxon>Bacteria</taxon>
        <taxon>Pseudomonadati</taxon>
        <taxon>Pseudomonadota</taxon>
        <taxon>Gammaproteobacteria</taxon>
        <taxon>Thiotrichales</taxon>
        <taxon>Thiotrichaceae</taxon>
        <taxon>environmental samples</taxon>
    </lineage>
</organism>
<keyword evidence="2" id="KW-0315">Glutamine amidotransferase</keyword>
<dbReference type="PANTHER" id="PTHR42695:SF5">
    <property type="entry name" value="GLUTAMINE AMIDOTRANSFERASE YLR126C-RELATED"/>
    <property type="match status" value="1"/>
</dbReference>
<feature type="domain" description="Glutamine amidotransferase" evidence="1">
    <location>
        <begin position="34"/>
        <end position="143"/>
    </location>
</feature>
<evidence type="ECO:0000259" key="1">
    <source>
        <dbReference type="Pfam" id="PF00117"/>
    </source>
</evidence>
<dbReference type="GO" id="GO:0005829">
    <property type="term" value="C:cytosol"/>
    <property type="evidence" value="ECO:0007669"/>
    <property type="project" value="TreeGrafter"/>
</dbReference>
<keyword evidence="2" id="KW-0808">Transferase</keyword>
<dbReference type="InterPro" id="IPR029062">
    <property type="entry name" value="Class_I_gatase-like"/>
</dbReference>
<dbReference type="PROSITE" id="PS51273">
    <property type="entry name" value="GATASE_TYPE_1"/>
    <property type="match status" value="1"/>
</dbReference>
<dbReference type="SUPFAM" id="SSF52317">
    <property type="entry name" value="Class I glutamine amidotransferase-like"/>
    <property type="match status" value="1"/>
</dbReference>
<dbReference type="EMBL" id="CACVAV010000147">
    <property type="protein sequence ID" value="CAA6809343.1"/>
    <property type="molecule type" value="Genomic_DNA"/>
</dbReference>
<accession>A0A6S6T2H6</accession>